<keyword evidence="9 10" id="KW-0472">Membrane</keyword>
<evidence type="ECO:0000256" key="11">
    <source>
        <dbReference type="RuleBase" id="RU000488"/>
    </source>
</evidence>
<evidence type="ECO:0000256" key="7">
    <source>
        <dbReference type="ARBA" id="ARBA00022989"/>
    </source>
</evidence>
<evidence type="ECO:0000256" key="12">
    <source>
        <dbReference type="SAM" id="SignalP"/>
    </source>
</evidence>
<feature type="repeat" description="Solcar" evidence="10">
    <location>
        <begin position="102"/>
        <end position="183"/>
    </location>
</feature>
<dbReference type="PROSITE" id="PS50920">
    <property type="entry name" value="SOLCAR"/>
    <property type="match status" value="3"/>
</dbReference>
<evidence type="ECO:0000256" key="4">
    <source>
        <dbReference type="ARBA" id="ARBA00022692"/>
    </source>
</evidence>
<keyword evidence="5" id="KW-0677">Repeat</keyword>
<keyword evidence="6" id="KW-0999">Mitochondrion inner membrane</keyword>
<feature type="repeat" description="Solcar" evidence="10">
    <location>
        <begin position="192"/>
        <end position="278"/>
    </location>
</feature>
<dbReference type="AlphaFoldDB" id="A0A1Z5KEN4"/>
<keyword evidence="14" id="KW-1185">Reference proteome</keyword>
<protein>
    <submittedName>
        <fullName evidence="13">Uncharacterized protein</fullName>
    </submittedName>
</protein>
<dbReference type="PANTHER" id="PTHR45671">
    <property type="entry name" value="SOLUTE CARRIER FAMILY 25 (MITOCHONDRIAL CARRIER PHOSPHATE CARRIER), MEMBER 3, LIKE-RELATED-RELATED"/>
    <property type="match status" value="1"/>
</dbReference>
<dbReference type="Gene3D" id="1.50.40.10">
    <property type="entry name" value="Mitochondrial carrier domain"/>
    <property type="match status" value="1"/>
</dbReference>
<feature type="repeat" description="Solcar" evidence="10">
    <location>
        <begin position="286"/>
        <end position="373"/>
    </location>
</feature>
<accession>A0A1Z5KEN4</accession>
<comment type="similarity">
    <text evidence="2 11">Belongs to the mitochondrial carrier (TC 2.A.29) family.</text>
</comment>
<evidence type="ECO:0000256" key="9">
    <source>
        <dbReference type="ARBA" id="ARBA00023136"/>
    </source>
</evidence>
<name>A0A1Z5KEN4_FISSO</name>
<evidence type="ECO:0000313" key="14">
    <source>
        <dbReference type="Proteomes" id="UP000198406"/>
    </source>
</evidence>
<proteinExistence type="inferred from homology"/>
<dbReference type="InterPro" id="IPR023395">
    <property type="entry name" value="MCP_dom_sf"/>
</dbReference>
<dbReference type="InterPro" id="IPR018108">
    <property type="entry name" value="MCP_transmembrane"/>
</dbReference>
<dbReference type="GO" id="GO:0005743">
    <property type="term" value="C:mitochondrial inner membrane"/>
    <property type="evidence" value="ECO:0007669"/>
    <property type="project" value="UniProtKB-SubCell"/>
</dbReference>
<dbReference type="InParanoid" id="A0A1Z5KEN4"/>
<sequence>MKPANPLVFICFVWLIQRFCEGFVSPCDRYRCKEHIRSQTDIHQTIGGRRWSPSHTSDEYFLWESTNKTQVASPATNSVAFAAGCLFVVFIPILQSVDIDPRYFLAGGICAAASHGLMVPVDVIKTRIQASPLDYRDGFWHATKTILENEGGAVLQRGLSPTIVGYGIEGATKFGLYESLKPILSVCIPTESTTAPLLLGSLLAGGTASLILCPLERIRIRLVTDDDYREKNLMSGMLSIVEKEGVLSLFQGGFAAMLSKQLPYTVGKQVSFDLFAASLYSSVASNDCNVVILSAFGASIVACLLSQPGDVLLTQTYQDRAEVDTIPSLSETARSIWVQQGPCGFLSGLSARFLHVGFIVQIQLVLYDVIKQSLGLPATGSA</sequence>
<evidence type="ECO:0000256" key="2">
    <source>
        <dbReference type="ARBA" id="ARBA00006375"/>
    </source>
</evidence>
<comment type="subcellular location">
    <subcellularLocation>
        <location evidence="1">Mitochondrion inner membrane</location>
        <topology evidence="1">Multi-pass membrane protein</topology>
    </subcellularLocation>
</comment>
<evidence type="ECO:0000313" key="13">
    <source>
        <dbReference type="EMBL" id="GAX24562.1"/>
    </source>
</evidence>
<dbReference type="InterPro" id="IPR044677">
    <property type="entry name" value="SLC25A3/Pic2/Mir1-like"/>
</dbReference>
<dbReference type="GO" id="GO:1990547">
    <property type="term" value="P:mitochondrial phosphate ion transmembrane transport"/>
    <property type="evidence" value="ECO:0007669"/>
    <property type="project" value="InterPro"/>
</dbReference>
<dbReference type="Pfam" id="PF00153">
    <property type="entry name" value="Mito_carr"/>
    <property type="match status" value="3"/>
</dbReference>
<organism evidence="13 14">
    <name type="scientific">Fistulifera solaris</name>
    <name type="common">Oleaginous diatom</name>
    <dbReference type="NCBI Taxonomy" id="1519565"/>
    <lineage>
        <taxon>Eukaryota</taxon>
        <taxon>Sar</taxon>
        <taxon>Stramenopiles</taxon>
        <taxon>Ochrophyta</taxon>
        <taxon>Bacillariophyta</taxon>
        <taxon>Bacillariophyceae</taxon>
        <taxon>Bacillariophycidae</taxon>
        <taxon>Naviculales</taxon>
        <taxon>Naviculaceae</taxon>
        <taxon>Fistulifera</taxon>
    </lineage>
</organism>
<dbReference type="EMBL" id="BDSP01000211">
    <property type="protein sequence ID" value="GAX24562.1"/>
    <property type="molecule type" value="Genomic_DNA"/>
</dbReference>
<evidence type="ECO:0000256" key="6">
    <source>
        <dbReference type="ARBA" id="ARBA00022792"/>
    </source>
</evidence>
<feature type="chain" id="PRO_5012034930" evidence="12">
    <location>
        <begin position="23"/>
        <end position="382"/>
    </location>
</feature>
<evidence type="ECO:0000256" key="1">
    <source>
        <dbReference type="ARBA" id="ARBA00004448"/>
    </source>
</evidence>
<keyword evidence="7" id="KW-1133">Transmembrane helix</keyword>
<dbReference type="GO" id="GO:0005315">
    <property type="term" value="F:phosphate transmembrane transporter activity"/>
    <property type="evidence" value="ECO:0007669"/>
    <property type="project" value="InterPro"/>
</dbReference>
<dbReference type="OrthoDB" id="427452at2759"/>
<keyword evidence="3 11" id="KW-0813">Transport</keyword>
<evidence type="ECO:0000256" key="3">
    <source>
        <dbReference type="ARBA" id="ARBA00022448"/>
    </source>
</evidence>
<keyword evidence="12" id="KW-0732">Signal</keyword>
<dbReference type="Proteomes" id="UP000198406">
    <property type="component" value="Unassembled WGS sequence"/>
</dbReference>
<dbReference type="SUPFAM" id="SSF103506">
    <property type="entry name" value="Mitochondrial carrier"/>
    <property type="match status" value="1"/>
</dbReference>
<feature type="signal peptide" evidence="12">
    <location>
        <begin position="1"/>
        <end position="22"/>
    </location>
</feature>
<evidence type="ECO:0000256" key="5">
    <source>
        <dbReference type="ARBA" id="ARBA00022737"/>
    </source>
</evidence>
<comment type="caution">
    <text evidence="13">The sequence shown here is derived from an EMBL/GenBank/DDBJ whole genome shotgun (WGS) entry which is preliminary data.</text>
</comment>
<keyword evidence="8" id="KW-0496">Mitochondrion</keyword>
<keyword evidence="4 10" id="KW-0812">Transmembrane</keyword>
<evidence type="ECO:0000256" key="8">
    <source>
        <dbReference type="ARBA" id="ARBA00023128"/>
    </source>
</evidence>
<evidence type="ECO:0000256" key="10">
    <source>
        <dbReference type="PROSITE-ProRule" id="PRU00282"/>
    </source>
</evidence>
<reference evidence="13 14" key="1">
    <citation type="journal article" date="2015" name="Plant Cell">
        <title>Oil accumulation by the oleaginous diatom Fistulifera solaris as revealed by the genome and transcriptome.</title>
        <authorList>
            <person name="Tanaka T."/>
            <person name="Maeda Y."/>
            <person name="Veluchamy A."/>
            <person name="Tanaka M."/>
            <person name="Abida H."/>
            <person name="Marechal E."/>
            <person name="Bowler C."/>
            <person name="Muto M."/>
            <person name="Sunaga Y."/>
            <person name="Tanaka M."/>
            <person name="Yoshino T."/>
            <person name="Taniguchi T."/>
            <person name="Fukuda Y."/>
            <person name="Nemoto M."/>
            <person name="Matsumoto M."/>
            <person name="Wong P.S."/>
            <person name="Aburatani S."/>
            <person name="Fujibuchi W."/>
        </authorList>
    </citation>
    <scope>NUCLEOTIDE SEQUENCE [LARGE SCALE GENOMIC DNA]</scope>
    <source>
        <strain evidence="13 14">JPCC DA0580</strain>
    </source>
</reference>
<dbReference type="PANTHER" id="PTHR45671:SF12">
    <property type="entry name" value="MITOCHONDRIAL PHOSPHATE CARRIER PROTEIN"/>
    <property type="match status" value="1"/>
</dbReference>
<gene>
    <name evidence="13" type="ORF">FisN_4Hh081</name>
</gene>